<evidence type="ECO:0000313" key="2">
    <source>
        <dbReference type="Proteomes" id="UP001163835"/>
    </source>
</evidence>
<proteinExistence type="predicted"/>
<comment type="caution">
    <text evidence="1">The sequence shown here is derived from an EMBL/GenBank/DDBJ whole genome shotgun (WGS) entry which is preliminary data.</text>
</comment>
<protein>
    <submittedName>
        <fullName evidence="1">Uncharacterized protein</fullName>
    </submittedName>
</protein>
<name>A0ACC1TQV3_9AGAR</name>
<sequence>MIELFIEEVLGYNSNERGIYGHHAAHYGTVEQQGRLTLHLHLLLWLKGNVSPQEMRDRILDQTSDWMKKIVQYLESVHCGEYSNGSQKDIEEQVKLATSHPNYQNPTETMPTIPPPICSKHNIDCAPKECKSCGIYLEWQQQYKFTVDDLISKSNFHTSRFPRQLYSETQVDPESGGIYMRKGEPWLNTFTRPLTYIFRCNTDVTNLSSGTAIKATVLYISDYITKASLKTYVVFKCISAIFSKNAELVHGNTSSQEKARSIMTKIVNLLTTKMELGGPMVYHYTDHKFKNFYWRSFINEARRFWHSEDIHGENEKVTLMKKNGKIINMSPVYDYIYRNLNSVNQNNESIVQLRQSCYRLHPTHPLYDTHVTYIKKTTEYDVVNFIGGTLPRPDQGDYGYYCSTMLALFKPWRTGKDLKLTNNSWDTAFENHNFTPNELQLMKNFNLRYECLDARDDYRAQFFKVQTFSKRATTDQRNQISIV</sequence>
<accession>A0ACC1TQV3</accession>
<dbReference type="Proteomes" id="UP001163835">
    <property type="component" value="Unassembled WGS sequence"/>
</dbReference>
<keyword evidence="2" id="KW-1185">Reference proteome</keyword>
<reference evidence="1" key="1">
    <citation type="submission" date="2022-09" db="EMBL/GenBank/DDBJ databases">
        <title>A Global Phylogenomic Analysis of the Shiitake Genus Lentinula.</title>
        <authorList>
            <consortium name="DOE Joint Genome Institute"/>
            <person name="Sierra-Patev S."/>
            <person name="Min B."/>
            <person name="Naranjo-Ortiz M."/>
            <person name="Looney B."/>
            <person name="Konkel Z."/>
            <person name="Slot J.C."/>
            <person name="Sakamoto Y."/>
            <person name="Steenwyk J.L."/>
            <person name="Rokas A."/>
            <person name="Carro J."/>
            <person name="Camarero S."/>
            <person name="Ferreira P."/>
            <person name="Molpeceres G."/>
            <person name="Ruiz-Duenas F.J."/>
            <person name="Serrano A."/>
            <person name="Henrissat B."/>
            <person name="Drula E."/>
            <person name="Hughes K.W."/>
            <person name="Mata J.L."/>
            <person name="Ishikawa N.K."/>
            <person name="Vargas-Isla R."/>
            <person name="Ushijima S."/>
            <person name="Smith C.A."/>
            <person name="Ahrendt S."/>
            <person name="Andreopoulos W."/>
            <person name="He G."/>
            <person name="Labutti K."/>
            <person name="Lipzen A."/>
            <person name="Ng V."/>
            <person name="Riley R."/>
            <person name="Sandor L."/>
            <person name="Barry K."/>
            <person name="Martinez A.T."/>
            <person name="Xiao Y."/>
            <person name="Gibbons J.G."/>
            <person name="Terashima K."/>
            <person name="Grigoriev I.V."/>
            <person name="Hibbett D.S."/>
        </authorList>
    </citation>
    <scope>NUCLEOTIDE SEQUENCE</scope>
    <source>
        <strain evidence="1">TMI1499</strain>
    </source>
</reference>
<evidence type="ECO:0000313" key="1">
    <source>
        <dbReference type="EMBL" id="KAJ3807116.1"/>
    </source>
</evidence>
<gene>
    <name evidence="1" type="ORF">F5876DRAFT_90728</name>
</gene>
<organism evidence="1 2">
    <name type="scientific">Lentinula aff. lateritia</name>
    <dbReference type="NCBI Taxonomy" id="2804960"/>
    <lineage>
        <taxon>Eukaryota</taxon>
        <taxon>Fungi</taxon>
        <taxon>Dikarya</taxon>
        <taxon>Basidiomycota</taxon>
        <taxon>Agaricomycotina</taxon>
        <taxon>Agaricomycetes</taxon>
        <taxon>Agaricomycetidae</taxon>
        <taxon>Agaricales</taxon>
        <taxon>Marasmiineae</taxon>
        <taxon>Omphalotaceae</taxon>
        <taxon>Lentinula</taxon>
    </lineage>
</organism>
<dbReference type="EMBL" id="MU795339">
    <property type="protein sequence ID" value="KAJ3807116.1"/>
    <property type="molecule type" value="Genomic_DNA"/>
</dbReference>